<evidence type="ECO:0000313" key="3">
    <source>
        <dbReference type="Proteomes" id="UP000011680"/>
    </source>
</evidence>
<evidence type="ECO:0008006" key="4">
    <source>
        <dbReference type="Google" id="ProtNLM"/>
    </source>
</evidence>
<evidence type="ECO:0000256" key="1">
    <source>
        <dbReference type="SAM" id="Phobius"/>
    </source>
</evidence>
<sequence length="504" mass="51479">MQQQQGNALQFDQRVDAVDDLGCDPNGGTPVQDTLNSNIEDGMLVVFPPGDYAASGEINPSANQFGIVGEGYQKASRPPKLGKSAVTFKVQTNQPIKLFNLGPVEQGLFGNFVIDQRNGAMAGVTVRSSGNVRVRDVRTIGGQTAVGNGDSTPFFFEPFADGSDSLIVFERCIARGGGIPGTKNIGGSAGIGIFQRNGETGRIVLKDCIIENMADNGVYGARTTAEVIVLGGLYRNNDVSQVRVNGDARVDGVDIVIDEKNYTGLKSKSNGNERGPGWPATNGLKLETDSSGTVSAGTVVKNCDLRANSVADESSIGGLINFFASAGGATLDNCRITNNVPGTTSIIASSPSTAPNPVKITVKNSVIQGGGAGQNAAVNISARPRSIVKNTCLRYPDASPDDIKGAGASNVSFGQQCTGKAGLKAPKKVGSGGNLSSLPAPKINGSATAGGGGGGLKIKIGKIVLAAGALLALIAILAVVGVPSIAVGFGILSSVVLAYLLDDD</sequence>
<keyword evidence="1" id="KW-0472">Membrane</keyword>
<name>M0NI45_9EURY</name>
<dbReference type="Proteomes" id="UP000011680">
    <property type="component" value="Unassembled WGS sequence"/>
</dbReference>
<dbReference type="SUPFAM" id="SSF51126">
    <property type="entry name" value="Pectin lyase-like"/>
    <property type="match status" value="1"/>
</dbReference>
<dbReference type="EMBL" id="AOMF01000015">
    <property type="protein sequence ID" value="EMA56784.1"/>
    <property type="molecule type" value="Genomic_DNA"/>
</dbReference>
<dbReference type="AlphaFoldDB" id="M0NI45"/>
<organism evidence="2 3">
    <name type="scientific">Halococcus thailandensis JCM 13552</name>
    <dbReference type="NCBI Taxonomy" id="1227457"/>
    <lineage>
        <taxon>Archaea</taxon>
        <taxon>Methanobacteriati</taxon>
        <taxon>Methanobacteriota</taxon>
        <taxon>Stenosarchaea group</taxon>
        <taxon>Halobacteria</taxon>
        <taxon>Halobacteriales</taxon>
        <taxon>Halococcaceae</taxon>
        <taxon>Halococcus</taxon>
    </lineage>
</organism>
<dbReference type="eggNOG" id="arCOG10133">
    <property type="taxonomic scope" value="Archaea"/>
</dbReference>
<keyword evidence="3" id="KW-1185">Reference proteome</keyword>
<dbReference type="InterPro" id="IPR011050">
    <property type="entry name" value="Pectin_lyase_fold/virulence"/>
</dbReference>
<reference evidence="2 3" key="1">
    <citation type="journal article" date="2014" name="PLoS Genet.">
        <title>Phylogenetically driven sequencing of extremely halophilic archaea reveals strategies for static and dynamic osmo-response.</title>
        <authorList>
            <person name="Becker E.A."/>
            <person name="Seitzer P.M."/>
            <person name="Tritt A."/>
            <person name="Larsen D."/>
            <person name="Krusor M."/>
            <person name="Yao A.I."/>
            <person name="Wu D."/>
            <person name="Madern D."/>
            <person name="Eisen J.A."/>
            <person name="Darling A.E."/>
            <person name="Facciotti M.T."/>
        </authorList>
    </citation>
    <scope>NUCLEOTIDE SEQUENCE [LARGE SCALE GENOMIC DNA]</scope>
    <source>
        <strain evidence="2 3">JCM 13552</strain>
    </source>
</reference>
<proteinExistence type="predicted"/>
<evidence type="ECO:0000313" key="2">
    <source>
        <dbReference type="EMBL" id="EMA56784.1"/>
    </source>
</evidence>
<dbReference type="PATRIC" id="fig|1227457.3.peg.33"/>
<gene>
    <name evidence="2" type="ORF">C451_00210</name>
</gene>
<protein>
    <recommendedName>
        <fullName evidence="4">Right handed beta helix domain-containing protein</fullName>
    </recommendedName>
</protein>
<keyword evidence="1" id="KW-1133">Transmembrane helix</keyword>
<comment type="caution">
    <text evidence="2">The sequence shown here is derived from an EMBL/GenBank/DDBJ whole genome shotgun (WGS) entry which is preliminary data.</text>
</comment>
<keyword evidence="1" id="KW-0812">Transmembrane</keyword>
<feature type="transmembrane region" description="Helical" evidence="1">
    <location>
        <begin position="468"/>
        <end position="501"/>
    </location>
</feature>
<accession>M0NI45</accession>